<evidence type="ECO:0000313" key="4">
    <source>
        <dbReference type="EMBL" id="KAG2561255.1"/>
    </source>
</evidence>
<dbReference type="InterPro" id="IPR000215">
    <property type="entry name" value="Serpin_fam"/>
</dbReference>
<dbReference type="PROSITE" id="PS00284">
    <property type="entry name" value="SERPIN"/>
    <property type="match status" value="1"/>
</dbReference>
<dbReference type="InterPro" id="IPR023795">
    <property type="entry name" value="Serpin_CS"/>
</dbReference>
<dbReference type="Gene3D" id="6.20.40.10">
    <property type="match status" value="1"/>
</dbReference>
<dbReference type="InterPro" id="IPR042178">
    <property type="entry name" value="Serpin_sf_1"/>
</dbReference>
<dbReference type="SUPFAM" id="SSF56574">
    <property type="entry name" value="Serpins"/>
    <property type="match status" value="1"/>
</dbReference>
<evidence type="ECO:0000256" key="1">
    <source>
        <dbReference type="ARBA" id="ARBA00009500"/>
    </source>
</evidence>
<sequence>MIPQRGTPGIAERRPDGAALTPFALGLAKHLAAASGGANLVFSPLSVYAALALLAAGARGRTLQELLAALGARSRDELAALVGAVVRSALADQSRSGGPAVAFATGMWHDATCVILRGFRDAAAKSYKAETRAVDLRNEPEKAVCEINSWVPAATNNLIDSILAPASLQEDTSLVLANAMWEKPFDEADTVTDKFYRIDGSAAAGVRFMRSRSSQFVSVHDGLKVLKLPYKSPLPRQQYTAAGDQVPRYSMYVFLPDARDGLPDLVARMTSMPGFWRHRLPETRVPVGDLRRVLRDGMGIRAALDAWQADLSDMAMDDDSGMLPLFADEICHKAVVEVNEEGTEAAAATPPRTVDFVADHPFMFFVVEEVSGAIMFVGHVLDPTKY</sequence>
<dbReference type="EMBL" id="CM029051">
    <property type="protein sequence ID" value="KAG2561255.1"/>
    <property type="molecule type" value="Genomic_DNA"/>
</dbReference>
<dbReference type="Proteomes" id="UP000823388">
    <property type="component" value="Chromosome 8K"/>
</dbReference>
<dbReference type="Gene3D" id="2.30.39.10">
    <property type="entry name" value="Alpha-1-antitrypsin, domain 1"/>
    <property type="match status" value="1"/>
</dbReference>
<comment type="similarity">
    <text evidence="1 2">Belongs to the serpin family.</text>
</comment>
<dbReference type="InterPro" id="IPR023796">
    <property type="entry name" value="Serpin_dom"/>
</dbReference>
<dbReference type="GO" id="GO:0005615">
    <property type="term" value="C:extracellular space"/>
    <property type="evidence" value="ECO:0007669"/>
    <property type="project" value="InterPro"/>
</dbReference>
<accession>A0A8T0PJJ6</accession>
<name>A0A8T0PJJ6_PANVG</name>
<dbReference type="InterPro" id="IPR042185">
    <property type="entry name" value="Serpin_sf_2"/>
</dbReference>
<gene>
    <name evidence="4" type="ORF">PVAP13_8KG125103</name>
</gene>
<dbReference type="Pfam" id="PF00079">
    <property type="entry name" value="Serpin"/>
    <property type="match status" value="1"/>
</dbReference>
<dbReference type="PANTHER" id="PTHR11461">
    <property type="entry name" value="SERINE PROTEASE INHIBITOR, SERPIN"/>
    <property type="match status" value="1"/>
</dbReference>
<keyword evidence="5" id="KW-1185">Reference proteome</keyword>
<dbReference type="Gene3D" id="2.10.310.10">
    <property type="entry name" value="Serpins superfamily"/>
    <property type="match status" value="1"/>
</dbReference>
<dbReference type="CDD" id="cd02043">
    <property type="entry name" value="serpinP_plants"/>
    <property type="match status" value="1"/>
</dbReference>
<organism evidence="4 5">
    <name type="scientific">Panicum virgatum</name>
    <name type="common">Blackwell switchgrass</name>
    <dbReference type="NCBI Taxonomy" id="38727"/>
    <lineage>
        <taxon>Eukaryota</taxon>
        <taxon>Viridiplantae</taxon>
        <taxon>Streptophyta</taxon>
        <taxon>Embryophyta</taxon>
        <taxon>Tracheophyta</taxon>
        <taxon>Spermatophyta</taxon>
        <taxon>Magnoliopsida</taxon>
        <taxon>Liliopsida</taxon>
        <taxon>Poales</taxon>
        <taxon>Poaceae</taxon>
        <taxon>PACMAD clade</taxon>
        <taxon>Panicoideae</taxon>
        <taxon>Panicodae</taxon>
        <taxon>Paniceae</taxon>
        <taxon>Panicinae</taxon>
        <taxon>Panicum</taxon>
        <taxon>Panicum sect. Hiantes</taxon>
    </lineage>
</organism>
<feature type="domain" description="Serpin" evidence="3">
    <location>
        <begin position="25"/>
        <end position="383"/>
    </location>
</feature>
<dbReference type="AlphaFoldDB" id="A0A8T0PJJ6"/>
<dbReference type="Gene3D" id="3.30.497.10">
    <property type="entry name" value="Antithrombin, subunit I, domain 2"/>
    <property type="match status" value="1"/>
</dbReference>
<evidence type="ECO:0000259" key="3">
    <source>
        <dbReference type="SMART" id="SM00093"/>
    </source>
</evidence>
<evidence type="ECO:0000256" key="2">
    <source>
        <dbReference type="RuleBase" id="RU000411"/>
    </source>
</evidence>
<protein>
    <recommendedName>
        <fullName evidence="3">Serpin domain-containing protein</fullName>
    </recommendedName>
</protein>
<dbReference type="PANTHER" id="PTHR11461:SF379">
    <property type="entry name" value="SERPIN DOMAIN-CONTAINING PROTEIN"/>
    <property type="match status" value="1"/>
</dbReference>
<reference evidence="4" key="1">
    <citation type="submission" date="2020-05" db="EMBL/GenBank/DDBJ databases">
        <title>WGS assembly of Panicum virgatum.</title>
        <authorList>
            <person name="Lovell J.T."/>
            <person name="Jenkins J."/>
            <person name="Shu S."/>
            <person name="Juenger T.E."/>
            <person name="Schmutz J."/>
        </authorList>
    </citation>
    <scope>NUCLEOTIDE SEQUENCE</scope>
    <source>
        <strain evidence="4">AP13</strain>
    </source>
</reference>
<comment type="caution">
    <text evidence="4">The sequence shown here is derived from an EMBL/GenBank/DDBJ whole genome shotgun (WGS) entry which is preliminary data.</text>
</comment>
<dbReference type="SMART" id="SM00093">
    <property type="entry name" value="SERPIN"/>
    <property type="match status" value="1"/>
</dbReference>
<evidence type="ECO:0000313" key="5">
    <source>
        <dbReference type="Proteomes" id="UP000823388"/>
    </source>
</evidence>
<dbReference type="GO" id="GO:0004867">
    <property type="term" value="F:serine-type endopeptidase inhibitor activity"/>
    <property type="evidence" value="ECO:0007669"/>
    <property type="project" value="InterPro"/>
</dbReference>
<proteinExistence type="inferred from homology"/>
<dbReference type="InterPro" id="IPR036186">
    <property type="entry name" value="Serpin_sf"/>
</dbReference>